<gene>
    <name evidence="17" type="ORF">SAMN05192564_1011168</name>
</gene>
<keyword evidence="6" id="KW-0808">Transferase</keyword>
<feature type="transmembrane region" description="Helical" evidence="15">
    <location>
        <begin position="48"/>
        <end position="70"/>
    </location>
</feature>
<comment type="catalytic activity">
    <reaction evidence="1">
        <text>ATP + protein L-histidine = ADP + protein N-phospho-L-histidine.</text>
        <dbReference type="EC" id="2.7.13.3"/>
    </reaction>
</comment>
<dbReference type="PROSITE" id="PS50109">
    <property type="entry name" value="HIS_KIN"/>
    <property type="match status" value="1"/>
</dbReference>
<evidence type="ECO:0000313" key="18">
    <source>
        <dbReference type="Proteomes" id="UP000198638"/>
    </source>
</evidence>
<organism evidence="17 18">
    <name type="scientific">Paraburkholderia sartisoli</name>
    <dbReference type="NCBI Taxonomy" id="83784"/>
    <lineage>
        <taxon>Bacteria</taxon>
        <taxon>Pseudomonadati</taxon>
        <taxon>Pseudomonadota</taxon>
        <taxon>Betaproteobacteria</taxon>
        <taxon>Burkholderiales</taxon>
        <taxon>Burkholderiaceae</taxon>
        <taxon>Paraburkholderia</taxon>
    </lineage>
</organism>
<dbReference type="GO" id="GO:0000155">
    <property type="term" value="F:phosphorelay sensor kinase activity"/>
    <property type="evidence" value="ECO:0007669"/>
    <property type="project" value="InterPro"/>
</dbReference>
<dbReference type="AlphaFoldDB" id="A0A1H4AG86"/>
<evidence type="ECO:0000256" key="3">
    <source>
        <dbReference type="ARBA" id="ARBA00012438"/>
    </source>
</evidence>
<dbReference type="InterPro" id="IPR005467">
    <property type="entry name" value="His_kinase_dom"/>
</dbReference>
<keyword evidence="8" id="KW-0547">Nucleotide-binding</keyword>
<keyword evidence="11 15" id="KW-1133">Transmembrane helix</keyword>
<feature type="transmembrane region" description="Helical" evidence="15">
    <location>
        <begin position="158"/>
        <end position="177"/>
    </location>
</feature>
<dbReference type="Gene3D" id="3.30.565.10">
    <property type="entry name" value="Histidine kinase-like ATPase, C-terminal domain"/>
    <property type="match status" value="1"/>
</dbReference>
<feature type="transmembrane region" description="Helical" evidence="15">
    <location>
        <begin position="82"/>
        <end position="105"/>
    </location>
</feature>
<dbReference type="OrthoDB" id="9797605at2"/>
<dbReference type="EMBL" id="FNRQ01000001">
    <property type="protein sequence ID" value="SEA34751.1"/>
    <property type="molecule type" value="Genomic_DNA"/>
</dbReference>
<dbReference type="InterPro" id="IPR003594">
    <property type="entry name" value="HATPase_dom"/>
</dbReference>
<feature type="transmembrane region" description="Helical" evidence="15">
    <location>
        <begin position="189"/>
        <end position="210"/>
    </location>
</feature>
<name>A0A1H4AG86_9BURK</name>
<dbReference type="PANTHER" id="PTHR24421">
    <property type="entry name" value="NITRATE/NITRITE SENSOR PROTEIN NARX-RELATED"/>
    <property type="match status" value="1"/>
</dbReference>
<dbReference type="PANTHER" id="PTHR24421:SF10">
    <property type="entry name" value="NITRATE_NITRITE SENSOR PROTEIN NARQ"/>
    <property type="match status" value="1"/>
</dbReference>
<dbReference type="InterPro" id="IPR007895">
    <property type="entry name" value="MASE1"/>
</dbReference>
<dbReference type="GO" id="GO:0005886">
    <property type="term" value="C:plasma membrane"/>
    <property type="evidence" value="ECO:0007669"/>
    <property type="project" value="UniProtKB-SubCell"/>
</dbReference>
<feature type="transmembrane region" description="Helical" evidence="15">
    <location>
        <begin position="216"/>
        <end position="233"/>
    </location>
</feature>
<accession>A0A1H4AG86</accession>
<feature type="coiled-coil region" evidence="14">
    <location>
        <begin position="306"/>
        <end position="340"/>
    </location>
</feature>
<dbReference type="InterPro" id="IPR036890">
    <property type="entry name" value="HATPase_C_sf"/>
</dbReference>
<keyword evidence="7 15" id="KW-0812">Transmembrane</keyword>
<feature type="transmembrane region" description="Helical" evidence="15">
    <location>
        <begin position="117"/>
        <end position="146"/>
    </location>
</feature>
<sequence length="556" mass="58955">MVIIRDNSGFRRFLYTGLVALVYYTGAKAGLAYAVVGGAVSLVWPSSGIALVALLALGFEVAPGIVMGSFLANVSVGVPLPVAAAISAGATVAASTAAILLIRVARFQITLDRIKDVLALIVLAATLSTAVSALIGTTALFGGGLVPVTGYGAAFLKWWLGDMMGVLVVAPPLFSFLTYSNPVRSTEQAVEACGLAIATFWVSYLIFGAPQLAGHGYYPAALAIFPFIIWAALRFDHLGTSTATLMVSVVAIWGTTHGTGPFAARSPVDSLVRWCTFANVVAVTGLLLVAVRAQERRVHSLLQASHIELERRVQERTEDLEKTNNELKEEMARRRVLEGELIQIGDQQQRFFGRELHDGLGQHLTSLGLYSAALNQKLQMQGHPAAADAATIVGLVKQASLMTRRIAHGLDPVAMEYGGLATALHALTETARTLNGIDCVLRIGPDVDLMDPPTQINLYRAAQEAVNNALKYSEGRHIWIDLERTGGLQTLSISDDGLGVGPEQMTRASGLGLHNLRHRASLLGGSCTVARNALGGTTVAISYPLPEGPGHAREIA</sequence>
<dbReference type="GO" id="GO:0005524">
    <property type="term" value="F:ATP binding"/>
    <property type="evidence" value="ECO:0007669"/>
    <property type="project" value="UniProtKB-KW"/>
</dbReference>
<evidence type="ECO:0000256" key="4">
    <source>
        <dbReference type="ARBA" id="ARBA00022475"/>
    </source>
</evidence>
<dbReference type="GO" id="GO:0046983">
    <property type="term" value="F:protein dimerization activity"/>
    <property type="evidence" value="ECO:0007669"/>
    <property type="project" value="InterPro"/>
</dbReference>
<dbReference type="Pfam" id="PF02518">
    <property type="entry name" value="HATPase_c"/>
    <property type="match status" value="1"/>
</dbReference>
<keyword evidence="13 15" id="KW-0472">Membrane</keyword>
<evidence type="ECO:0000256" key="11">
    <source>
        <dbReference type="ARBA" id="ARBA00022989"/>
    </source>
</evidence>
<evidence type="ECO:0000256" key="9">
    <source>
        <dbReference type="ARBA" id="ARBA00022777"/>
    </source>
</evidence>
<evidence type="ECO:0000256" key="8">
    <source>
        <dbReference type="ARBA" id="ARBA00022741"/>
    </source>
</evidence>
<feature type="transmembrane region" description="Helical" evidence="15">
    <location>
        <begin position="270"/>
        <end position="291"/>
    </location>
</feature>
<keyword evidence="18" id="KW-1185">Reference proteome</keyword>
<dbReference type="Gene3D" id="1.20.5.1930">
    <property type="match status" value="1"/>
</dbReference>
<keyword evidence="5" id="KW-0597">Phosphoprotein</keyword>
<dbReference type="InterPro" id="IPR050482">
    <property type="entry name" value="Sensor_HK_TwoCompSys"/>
</dbReference>
<keyword evidence="4" id="KW-1003">Cell membrane</keyword>
<evidence type="ECO:0000256" key="12">
    <source>
        <dbReference type="ARBA" id="ARBA00023012"/>
    </source>
</evidence>
<keyword evidence="14" id="KW-0175">Coiled coil</keyword>
<evidence type="ECO:0000256" key="6">
    <source>
        <dbReference type="ARBA" id="ARBA00022679"/>
    </source>
</evidence>
<feature type="transmembrane region" description="Helical" evidence="15">
    <location>
        <begin position="12"/>
        <end position="36"/>
    </location>
</feature>
<evidence type="ECO:0000313" key="17">
    <source>
        <dbReference type="EMBL" id="SEA34751.1"/>
    </source>
</evidence>
<evidence type="ECO:0000259" key="16">
    <source>
        <dbReference type="PROSITE" id="PS50109"/>
    </source>
</evidence>
<feature type="transmembrane region" description="Helical" evidence="15">
    <location>
        <begin position="245"/>
        <end position="264"/>
    </location>
</feature>
<comment type="subcellular location">
    <subcellularLocation>
        <location evidence="2">Cell membrane</location>
        <topology evidence="2">Multi-pass membrane protein</topology>
    </subcellularLocation>
</comment>
<evidence type="ECO:0000256" key="7">
    <source>
        <dbReference type="ARBA" id="ARBA00022692"/>
    </source>
</evidence>
<dbReference type="Pfam" id="PF07730">
    <property type="entry name" value="HisKA_3"/>
    <property type="match status" value="1"/>
</dbReference>
<dbReference type="EC" id="2.7.13.3" evidence="3"/>
<evidence type="ECO:0000256" key="15">
    <source>
        <dbReference type="SAM" id="Phobius"/>
    </source>
</evidence>
<protein>
    <recommendedName>
        <fullName evidence="3">histidine kinase</fullName>
        <ecNumber evidence="3">2.7.13.3</ecNumber>
    </recommendedName>
</protein>
<keyword evidence="9 17" id="KW-0418">Kinase</keyword>
<evidence type="ECO:0000256" key="2">
    <source>
        <dbReference type="ARBA" id="ARBA00004651"/>
    </source>
</evidence>
<evidence type="ECO:0000256" key="13">
    <source>
        <dbReference type="ARBA" id="ARBA00023136"/>
    </source>
</evidence>
<evidence type="ECO:0000256" key="1">
    <source>
        <dbReference type="ARBA" id="ARBA00000085"/>
    </source>
</evidence>
<proteinExistence type="predicted"/>
<dbReference type="SUPFAM" id="SSF55874">
    <property type="entry name" value="ATPase domain of HSP90 chaperone/DNA topoisomerase II/histidine kinase"/>
    <property type="match status" value="1"/>
</dbReference>
<dbReference type="CDD" id="cd16917">
    <property type="entry name" value="HATPase_UhpB-NarQ-NarX-like"/>
    <property type="match status" value="1"/>
</dbReference>
<evidence type="ECO:0000256" key="14">
    <source>
        <dbReference type="SAM" id="Coils"/>
    </source>
</evidence>
<evidence type="ECO:0000256" key="10">
    <source>
        <dbReference type="ARBA" id="ARBA00022840"/>
    </source>
</evidence>
<dbReference type="STRING" id="83784.SAMN05192564_1011168"/>
<keyword evidence="12" id="KW-0902">Two-component regulatory system</keyword>
<feature type="domain" description="Histidine kinase" evidence="16">
    <location>
        <begin position="458"/>
        <end position="547"/>
    </location>
</feature>
<reference evidence="18" key="1">
    <citation type="submission" date="2016-10" db="EMBL/GenBank/DDBJ databases">
        <authorList>
            <person name="Varghese N."/>
            <person name="Submissions S."/>
        </authorList>
    </citation>
    <scope>NUCLEOTIDE SEQUENCE [LARGE SCALE GENOMIC DNA]</scope>
    <source>
        <strain evidence="18">LMG 24000</strain>
    </source>
</reference>
<evidence type="ECO:0000256" key="5">
    <source>
        <dbReference type="ARBA" id="ARBA00022553"/>
    </source>
</evidence>
<dbReference type="InterPro" id="IPR011712">
    <property type="entry name" value="Sig_transdc_His_kin_sub3_dim/P"/>
</dbReference>
<dbReference type="SMART" id="SM00387">
    <property type="entry name" value="HATPase_c"/>
    <property type="match status" value="1"/>
</dbReference>
<dbReference type="RefSeq" id="WP_090530155.1">
    <property type="nucleotide sequence ID" value="NZ_FNRQ01000001.1"/>
</dbReference>
<keyword evidence="10" id="KW-0067">ATP-binding</keyword>
<dbReference type="Pfam" id="PF05231">
    <property type="entry name" value="MASE1"/>
    <property type="match status" value="1"/>
</dbReference>
<dbReference type="Proteomes" id="UP000198638">
    <property type="component" value="Unassembled WGS sequence"/>
</dbReference>